<dbReference type="AlphaFoldDB" id="A0A559IX53"/>
<accession>A0A559IX53</accession>
<dbReference type="EMBL" id="VNJK01000001">
    <property type="protein sequence ID" value="TVX92215.1"/>
    <property type="molecule type" value="Genomic_DNA"/>
</dbReference>
<protein>
    <submittedName>
        <fullName evidence="1">Uncharacterized protein</fullName>
    </submittedName>
</protein>
<gene>
    <name evidence="1" type="ORF">FPZ44_03570</name>
</gene>
<evidence type="ECO:0000313" key="2">
    <source>
        <dbReference type="Proteomes" id="UP000318102"/>
    </source>
</evidence>
<keyword evidence="2" id="KW-1185">Reference proteome</keyword>
<name>A0A559IX53_9BACL</name>
<dbReference type="RefSeq" id="WP_144987459.1">
    <property type="nucleotide sequence ID" value="NZ_VNJK01000001.1"/>
</dbReference>
<reference evidence="1 2" key="1">
    <citation type="submission" date="2019-07" db="EMBL/GenBank/DDBJ databases">
        <authorList>
            <person name="Kim J."/>
        </authorList>
    </citation>
    <scope>NUCLEOTIDE SEQUENCE [LARGE SCALE GENOMIC DNA]</scope>
    <source>
        <strain evidence="1 2">N4</strain>
    </source>
</reference>
<evidence type="ECO:0000313" key="1">
    <source>
        <dbReference type="EMBL" id="TVX92215.1"/>
    </source>
</evidence>
<sequence>MPVGNYDGQIRRIEVLGGREIKASPVYNYITNGITLDGSKFANGELVLEGTCLVKDNTTGKYEKYKETTAGTFEPGKSNPVILDQSVKFELKDSGGNADRIVGQVLVRADVYQGMLIGWTQAFQDKLSGAIRIL</sequence>
<dbReference type="OrthoDB" id="2363341at2"/>
<dbReference type="Proteomes" id="UP000318102">
    <property type="component" value="Unassembled WGS sequence"/>
</dbReference>
<proteinExistence type="predicted"/>
<comment type="caution">
    <text evidence="1">The sequence shown here is derived from an EMBL/GenBank/DDBJ whole genome shotgun (WGS) entry which is preliminary data.</text>
</comment>
<organism evidence="1 2">
    <name type="scientific">Paenibacillus agilis</name>
    <dbReference type="NCBI Taxonomy" id="3020863"/>
    <lineage>
        <taxon>Bacteria</taxon>
        <taxon>Bacillati</taxon>
        <taxon>Bacillota</taxon>
        <taxon>Bacilli</taxon>
        <taxon>Bacillales</taxon>
        <taxon>Paenibacillaceae</taxon>
        <taxon>Paenibacillus</taxon>
    </lineage>
</organism>